<sequence>MWLLWLITAIWAFSFSLIDVYLARSVDSYIAVFLRMLLAASLFLPILRWKALRERTAFVLMAIGGVQIGMTYLLLYHAFAYLTVPEILLFTIFTPLYITLIDELVLNRQHVPLRWWLAAGLAVFGAAVIRYDAVSEDFIVGFLLIQAANVCFAAGQIAYKRALLGSVREQAQVFGWFFIGALIVSGIGTALFGDWSRSPQTAVQWGVLIWLGLGASGLGYLGWNMATKWVNTGQLATMNNMLIPAGILVNFLFWNRDIDWLRLLIGGTIIVASVMLCQARRDLATPLARES</sequence>
<evidence type="ECO:0000256" key="5">
    <source>
        <dbReference type="ARBA" id="ARBA00023136"/>
    </source>
</evidence>
<dbReference type="InterPro" id="IPR051258">
    <property type="entry name" value="Diverse_Substrate_Transporter"/>
</dbReference>
<keyword evidence="4 6" id="KW-1133">Transmembrane helix</keyword>
<dbReference type="GO" id="GO:0005886">
    <property type="term" value="C:plasma membrane"/>
    <property type="evidence" value="ECO:0007669"/>
    <property type="project" value="UniProtKB-SubCell"/>
</dbReference>
<evidence type="ECO:0000313" key="9">
    <source>
        <dbReference type="Proteomes" id="UP000256763"/>
    </source>
</evidence>
<accession>A0A3E0WLH7</accession>
<dbReference type="EMBL" id="NFZW01000019">
    <property type="protein sequence ID" value="RFA33812.1"/>
    <property type="molecule type" value="Genomic_DNA"/>
</dbReference>
<dbReference type="Pfam" id="PF00892">
    <property type="entry name" value="EamA"/>
    <property type="match status" value="1"/>
</dbReference>
<evidence type="ECO:0000256" key="1">
    <source>
        <dbReference type="ARBA" id="ARBA00004651"/>
    </source>
</evidence>
<feature type="transmembrane region" description="Helical" evidence="6">
    <location>
        <begin position="235"/>
        <end position="254"/>
    </location>
</feature>
<evidence type="ECO:0000256" key="2">
    <source>
        <dbReference type="ARBA" id="ARBA00022475"/>
    </source>
</evidence>
<comment type="subcellular location">
    <subcellularLocation>
        <location evidence="1">Cell membrane</location>
        <topology evidence="1">Multi-pass membrane protein</topology>
    </subcellularLocation>
</comment>
<evidence type="ECO:0000256" key="3">
    <source>
        <dbReference type="ARBA" id="ARBA00022692"/>
    </source>
</evidence>
<organism evidence="8 9">
    <name type="scientific">Alkalilimnicola ehrlichii</name>
    <dbReference type="NCBI Taxonomy" id="351052"/>
    <lineage>
        <taxon>Bacteria</taxon>
        <taxon>Pseudomonadati</taxon>
        <taxon>Pseudomonadota</taxon>
        <taxon>Gammaproteobacteria</taxon>
        <taxon>Chromatiales</taxon>
        <taxon>Ectothiorhodospiraceae</taxon>
        <taxon>Alkalilimnicola</taxon>
    </lineage>
</organism>
<dbReference type="SUPFAM" id="SSF103481">
    <property type="entry name" value="Multidrug resistance efflux transporter EmrE"/>
    <property type="match status" value="2"/>
</dbReference>
<keyword evidence="9" id="KW-1185">Reference proteome</keyword>
<evidence type="ECO:0000256" key="4">
    <source>
        <dbReference type="ARBA" id="ARBA00022989"/>
    </source>
</evidence>
<dbReference type="OrthoDB" id="1412048at2"/>
<evidence type="ECO:0000259" key="7">
    <source>
        <dbReference type="Pfam" id="PF00892"/>
    </source>
</evidence>
<dbReference type="PANTHER" id="PTHR42920">
    <property type="entry name" value="OS03G0707200 PROTEIN-RELATED"/>
    <property type="match status" value="1"/>
</dbReference>
<comment type="caution">
    <text evidence="8">The sequence shown here is derived from an EMBL/GenBank/DDBJ whole genome shotgun (WGS) entry which is preliminary data.</text>
</comment>
<proteinExistence type="predicted"/>
<protein>
    <submittedName>
        <fullName evidence="8">EamA family transporter</fullName>
    </submittedName>
</protein>
<feature type="transmembrane region" description="Helical" evidence="6">
    <location>
        <begin position="260"/>
        <end position="279"/>
    </location>
</feature>
<evidence type="ECO:0000256" key="6">
    <source>
        <dbReference type="SAM" id="Phobius"/>
    </source>
</evidence>
<name>A0A3E0WLH7_9GAMM</name>
<dbReference type="InterPro" id="IPR037185">
    <property type="entry name" value="EmrE-like"/>
</dbReference>
<feature type="transmembrane region" description="Helical" evidence="6">
    <location>
        <begin position="28"/>
        <end position="47"/>
    </location>
</feature>
<gene>
    <name evidence="8" type="ORF">CAL65_16525</name>
</gene>
<feature type="transmembrane region" description="Helical" evidence="6">
    <location>
        <begin position="138"/>
        <end position="159"/>
    </location>
</feature>
<dbReference type="PANTHER" id="PTHR42920:SF5">
    <property type="entry name" value="EAMA DOMAIN-CONTAINING PROTEIN"/>
    <property type="match status" value="1"/>
</dbReference>
<feature type="transmembrane region" description="Helical" evidence="6">
    <location>
        <begin position="171"/>
        <end position="193"/>
    </location>
</feature>
<feature type="transmembrane region" description="Helical" evidence="6">
    <location>
        <begin position="205"/>
        <end position="223"/>
    </location>
</feature>
<dbReference type="AlphaFoldDB" id="A0A3E0WLH7"/>
<dbReference type="Proteomes" id="UP000256763">
    <property type="component" value="Unassembled WGS sequence"/>
</dbReference>
<feature type="domain" description="EamA" evidence="7">
    <location>
        <begin position="3"/>
        <end position="129"/>
    </location>
</feature>
<keyword evidence="3 6" id="KW-0812">Transmembrane</keyword>
<feature type="transmembrane region" description="Helical" evidence="6">
    <location>
        <begin position="87"/>
        <end position="106"/>
    </location>
</feature>
<dbReference type="InterPro" id="IPR000620">
    <property type="entry name" value="EamA_dom"/>
</dbReference>
<evidence type="ECO:0000313" key="8">
    <source>
        <dbReference type="EMBL" id="RFA33812.1"/>
    </source>
</evidence>
<feature type="transmembrane region" description="Helical" evidence="6">
    <location>
        <begin position="59"/>
        <end position="81"/>
    </location>
</feature>
<feature type="transmembrane region" description="Helical" evidence="6">
    <location>
        <begin position="113"/>
        <end position="132"/>
    </location>
</feature>
<keyword evidence="5 6" id="KW-0472">Membrane</keyword>
<keyword evidence="2" id="KW-1003">Cell membrane</keyword>
<reference evidence="9" key="1">
    <citation type="submission" date="2017-05" db="EMBL/GenBank/DDBJ databases">
        <authorList>
            <person name="Sharma S."/>
            <person name="Sidhu C."/>
            <person name="Pinnaka A.K."/>
        </authorList>
    </citation>
    <scope>NUCLEOTIDE SEQUENCE [LARGE SCALE GENOMIC DNA]</scope>
    <source>
        <strain evidence="9">AK93</strain>
    </source>
</reference>